<accession>A0A4R6TJM2</accession>
<evidence type="ECO:0000256" key="1">
    <source>
        <dbReference type="SAM" id="Phobius"/>
    </source>
</evidence>
<keyword evidence="1" id="KW-1133">Transmembrane helix</keyword>
<proteinExistence type="predicted"/>
<dbReference type="OrthoDB" id="1467772at2"/>
<keyword evidence="1" id="KW-0472">Membrane</keyword>
<feature type="transmembrane region" description="Helical" evidence="1">
    <location>
        <begin position="72"/>
        <end position="92"/>
    </location>
</feature>
<sequence>MRALKQSLDFYLDASVHVALSVVALIDITARFFNLGQDEHLSYFMFFATIVCYNFIKYGIEARKYFFVSNSYHRYIQVFSFIAGIFGAYHAYFLEREVWITLVLLTVLIGLYALPVLPHARNLRNLGILKVLMVAFVWAGVTVILPVVSSGLPLGWDIQVEAGQRMIVILVLMIPFEIRDMFIDQPALKTLPQRLGVRGSRWLGILLSVIFVLATFFKDAYTATELYSKIIFAVLLVLVMWLTREKQSEYFASFWVELTPLVWWAILLILGQLI</sequence>
<feature type="transmembrane region" description="Helical" evidence="1">
    <location>
        <begin position="12"/>
        <end position="34"/>
    </location>
</feature>
<feature type="transmembrane region" description="Helical" evidence="1">
    <location>
        <begin position="202"/>
        <end position="220"/>
    </location>
</feature>
<feature type="transmembrane region" description="Helical" evidence="1">
    <location>
        <begin position="98"/>
        <end position="117"/>
    </location>
</feature>
<organism evidence="2 3">
    <name type="scientific">Zeaxanthinibacter enoshimensis</name>
    <dbReference type="NCBI Taxonomy" id="392009"/>
    <lineage>
        <taxon>Bacteria</taxon>
        <taxon>Pseudomonadati</taxon>
        <taxon>Bacteroidota</taxon>
        <taxon>Flavobacteriia</taxon>
        <taxon>Flavobacteriales</taxon>
        <taxon>Flavobacteriaceae</taxon>
        <taxon>Zeaxanthinibacter</taxon>
    </lineage>
</organism>
<dbReference type="EMBL" id="SNYI01000003">
    <property type="protein sequence ID" value="TDQ28962.1"/>
    <property type="molecule type" value="Genomic_DNA"/>
</dbReference>
<evidence type="ECO:0000313" key="3">
    <source>
        <dbReference type="Proteomes" id="UP000295468"/>
    </source>
</evidence>
<dbReference type="AlphaFoldDB" id="A0A4R6TJM2"/>
<feature type="transmembrane region" description="Helical" evidence="1">
    <location>
        <begin position="226"/>
        <end position="243"/>
    </location>
</feature>
<evidence type="ECO:0000313" key="2">
    <source>
        <dbReference type="EMBL" id="TDQ28962.1"/>
    </source>
</evidence>
<keyword evidence="3" id="KW-1185">Reference proteome</keyword>
<protein>
    <recommendedName>
        <fullName evidence="4">UbiA prenyltransferase family protein</fullName>
    </recommendedName>
</protein>
<comment type="caution">
    <text evidence="2">The sequence shown here is derived from an EMBL/GenBank/DDBJ whole genome shotgun (WGS) entry which is preliminary data.</text>
</comment>
<evidence type="ECO:0008006" key="4">
    <source>
        <dbReference type="Google" id="ProtNLM"/>
    </source>
</evidence>
<gene>
    <name evidence="2" type="ORF">CLV82_2411</name>
</gene>
<feature type="transmembrane region" description="Helical" evidence="1">
    <location>
        <begin position="40"/>
        <end position="60"/>
    </location>
</feature>
<feature type="transmembrane region" description="Helical" evidence="1">
    <location>
        <begin position="129"/>
        <end position="156"/>
    </location>
</feature>
<feature type="transmembrane region" description="Helical" evidence="1">
    <location>
        <begin position="162"/>
        <end position="182"/>
    </location>
</feature>
<name>A0A4R6TJM2_9FLAO</name>
<dbReference type="Proteomes" id="UP000295468">
    <property type="component" value="Unassembled WGS sequence"/>
</dbReference>
<keyword evidence="1" id="KW-0812">Transmembrane</keyword>
<feature type="transmembrane region" description="Helical" evidence="1">
    <location>
        <begin position="250"/>
        <end position="271"/>
    </location>
</feature>
<reference evidence="2 3" key="1">
    <citation type="submission" date="2019-03" db="EMBL/GenBank/DDBJ databases">
        <title>Genomic Encyclopedia of Archaeal and Bacterial Type Strains, Phase II (KMG-II): from individual species to whole genera.</title>
        <authorList>
            <person name="Goeker M."/>
        </authorList>
    </citation>
    <scope>NUCLEOTIDE SEQUENCE [LARGE SCALE GENOMIC DNA]</scope>
    <source>
        <strain evidence="2 3">DSM 18435</strain>
    </source>
</reference>
<dbReference type="RefSeq" id="WP_133644569.1">
    <property type="nucleotide sequence ID" value="NZ_SNYI01000003.1"/>
</dbReference>